<feature type="transmembrane region" description="Helical" evidence="12">
    <location>
        <begin position="128"/>
        <end position="145"/>
    </location>
</feature>
<keyword evidence="4 12" id="KW-1133">Transmembrane helix</keyword>
<evidence type="ECO:0000256" key="3">
    <source>
        <dbReference type="ARBA" id="ARBA00022692"/>
    </source>
</evidence>
<evidence type="ECO:0000256" key="7">
    <source>
        <dbReference type="ARBA" id="ARBA00023170"/>
    </source>
</evidence>
<dbReference type="InterPro" id="IPR000276">
    <property type="entry name" value="GPCR_Rhodpsn"/>
</dbReference>
<dbReference type="GO" id="GO:0038036">
    <property type="term" value="F:sphingosine-1-phosphate receptor activity"/>
    <property type="evidence" value="ECO:0007669"/>
    <property type="project" value="InterPro"/>
</dbReference>
<evidence type="ECO:0000256" key="6">
    <source>
        <dbReference type="ARBA" id="ARBA00023136"/>
    </source>
</evidence>
<keyword evidence="7 11" id="KW-0675">Receptor</keyword>
<dbReference type="EMBL" id="JAWDJR010000006">
    <property type="protein sequence ID" value="KAK9973118.1"/>
    <property type="molecule type" value="Genomic_DNA"/>
</dbReference>
<keyword evidence="8" id="KW-0325">Glycoprotein</keyword>
<accession>A0AAW2AJS9</accession>
<feature type="transmembrane region" description="Helical" evidence="12">
    <location>
        <begin position="166"/>
        <end position="187"/>
    </location>
</feature>
<comment type="subcellular location">
    <subcellularLocation>
        <location evidence="1">Cell membrane</location>
        <topology evidence="1">Multi-pass membrane protein</topology>
    </subcellularLocation>
</comment>
<keyword evidence="9 11" id="KW-0807">Transducer</keyword>
<evidence type="ECO:0000256" key="1">
    <source>
        <dbReference type="ARBA" id="ARBA00004651"/>
    </source>
</evidence>
<keyword evidence="5 11" id="KW-0297">G-protein coupled receptor</keyword>
<keyword evidence="15" id="KW-1185">Reference proteome</keyword>
<dbReference type="InterPro" id="IPR004061">
    <property type="entry name" value="S1P_rcpt"/>
</dbReference>
<evidence type="ECO:0000256" key="9">
    <source>
        <dbReference type="ARBA" id="ARBA00023224"/>
    </source>
</evidence>
<feature type="transmembrane region" description="Helical" evidence="12">
    <location>
        <begin position="54"/>
        <end position="76"/>
    </location>
</feature>
<comment type="caution">
    <text evidence="14">The sequence shown here is derived from an EMBL/GenBank/DDBJ whole genome shotgun (WGS) entry which is preliminary data.</text>
</comment>
<feature type="transmembrane region" description="Helical" evidence="12">
    <location>
        <begin position="301"/>
        <end position="320"/>
    </location>
</feature>
<gene>
    <name evidence="14" type="ORF">ABG768_023865</name>
</gene>
<dbReference type="InterPro" id="IPR017452">
    <property type="entry name" value="GPCR_Rhodpsn_7TM"/>
</dbReference>
<dbReference type="SUPFAM" id="SSF81321">
    <property type="entry name" value="Family A G protein-coupled receptor-like"/>
    <property type="match status" value="1"/>
</dbReference>
<feature type="disulfide bond" evidence="10">
    <location>
        <begin position="189"/>
        <end position="196"/>
    </location>
</feature>
<feature type="domain" description="G-protein coupled receptors family 1 profile" evidence="13">
    <location>
        <begin position="67"/>
        <end position="317"/>
    </location>
</feature>
<evidence type="ECO:0000256" key="11">
    <source>
        <dbReference type="RuleBase" id="RU000688"/>
    </source>
</evidence>
<evidence type="ECO:0000259" key="13">
    <source>
        <dbReference type="PROSITE" id="PS50262"/>
    </source>
</evidence>
<keyword evidence="2" id="KW-1003">Cell membrane</keyword>
<feature type="transmembrane region" description="Helical" evidence="12">
    <location>
        <begin position="88"/>
        <end position="108"/>
    </location>
</feature>
<dbReference type="PRINTS" id="PR00642">
    <property type="entry name" value="EDG1RECEPTOR"/>
</dbReference>
<dbReference type="AlphaFoldDB" id="A0AAW2AJS9"/>
<dbReference type="Pfam" id="PF00001">
    <property type="entry name" value="7tm_1"/>
    <property type="match status" value="1"/>
</dbReference>
<comment type="similarity">
    <text evidence="11">Belongs to the G-protein coupled receptor 1 family.</text>
</comment>
<dbReference type="Proteomes" id="UP001479290">
    <property type="component" value="Unassembled WGS sequence"/>
</dbReference>
<dbReference type="SMART" id="SM01381">
    <property type="entry name" value="7TM_GPCR_Srsx"/>
    <property type="match status" value="1"/>
</dbReference>
<organism evidence="14 15">
    <name type="scientific">Culter alburnus</name>
    <name type="common">Topmouth culter</name>
    <dbReference type="NCBI Taxonomy" id="194366"/>
    <lineage>
        <taxon>Eukaryota</taxon>
        <taxon>Metazoa</taxon>
        <taxon>Chordata</taxon>
        <taxon>Craniata</taxon>
        <taxon>Vertebrata</taxon>
        <taxon>Euteleostomi</taxon>
        <taxon>Actinopterygii</taxon>
        <taxon>Neopterygii</taxon>
        <taxon>Teleostei</taxon>
        <taxon>Ostariophysi</taxon>
        <taxon>Cypriniformes</taxon>
        <taxon>Xenocyprididae</taxon>
        <taxon>Xenocypridinae</taxon>
        <taxon>Culter</taxon>
    </lineage>
</organism>
<evidence type="ECO:0000313" key="15">
    <source>
        <dbReference type="Proteomes" id="UP001479290"/>
    </source>
</evidence>
<evidence type="ECO:0000313" key="14">
    <source>
        <dbReference type="EMBL" id="KAK9973118.1"/>
    </source>
</evidence>
<feature type="transmembrane region" description="Helical" evidence="12">
    <location>
        <begin position="257"/>
        <end position="281"/>
    </location>
</feature>
<proteinExistence type="inferred from homology"/>
<feature type="disulfide bond" evidence="10">
    <location>
        <begin position="286"/>
        <end position="293"/>
    </location>
</feature>
<sequence>MGAIHNSPSTGFFNASSSARMSASQSNQINEVLLRHYNYTGKLDQDREGFKPEAIALLVICLIIVVENFIVLMAIWKNKKFHMPMYYLLGNLTLSDLLAGFTYMLNIILSGPNTLRLTPLLWFLREGGVFITLMASVVSLLAIAIERYFTMLNTKPYYRAKRNRMFTLIGVSWALSLLLGALPILGWNCLHDLKLCSTVLPLYAKSYIFFCVFVFMAILLAIVVLYGRIFHFVKSNTQNPSCMLPKAYGLRSRKYMALLKTVTIVVGVFILCWMPLFVLLLMDFMCNVTTGECRVLFKADYFLGVAMINSFINPIIYTMTSKDIRRAILKLLCKRCLTTKDGQVRNIGFKISFTKTDANPQGLETTVSSGNATTIHLKSIYPKLKLSVIA</sequence>
<dbReference type="PROSITE" id="PS50262">
    <property type="entry name" value="G_PROTEIN_RECEP_F1_2"/>
    <property type="match status" value="1"/>
</dbReference>
<dbReference type="PROSITE" id="PS00237">
    <property type="entry name" value="G_PROTEIN_RECEP_F1_1"/>
    <property type="match status" value="1"/>
</dbReference>
<protein>
    <recommendedName>
        <fullName evidence="13">G-protein coupled receptors family 1 profile domain-containing protein</fullName>
    </recommendedName>
</protein>
<evidence type="ECO:0000256" key="4">
    <source>
        <dbReference type="ARBA" id="ARBA00022989"/>
    </source>
</evidence>
<keyword evidence="6 12" id="KW-0472">Membrane</keyword>
<keyword evidence="10" id="KW-1015">Disulfide bond</keyword>
<dbReference type="GO" id="GO:0005886">
    <property type="term" value="C:plasma membrane"/>
    <property type="evidence" value="ECO:0007669"/>
    <property type="project" value="UniProtKB-SubCell"/>
</dbReference>
<feature type="transmembrane region" description="Helical" evidence="12">
    <location>
        <begin position="207"/>
        <end position="226"/>
    </location>
</feature>
<dbReference type="PANTHER" id="PTHR22750">
    <property type="entry name" value="G-PROTEIN COUPLED RECEPTOR"/>
    <property type="match status" value="1"/>
</dbReference>
<evidence type="ECO:0000256" key="10">
    <source>
        <dbReference type="PIRSR" id="PIRSR604061-50"/>
    </source>
</evidence>
<evidence type="ECO:0000256" key="2">
    <source>
        <dbReference type="ARBA" id="ARBA00022475"/>
    </source>
</evidence>
<dbReference type="Gene3D" id="1.20.1070.10">
    <property type="entry name" value="Rhodopsin 7-helix transmembrane proteins"/>
    <property type="match status" value="1"/>
</dbReference>
<evidence type="ECO:0000256" key="12">
    <source>
        <dbReference type="SAM" id="Phobius"/>
    </source>
</evidence>
<evidence type="ECO:0000256" key="5">
    <source>
        <dbReference type="ARBA" id="ARBA00023040"/>
    </source>
</evidence>
<keyword evidence="3 11" id="KW-0812">Transmembrane</keyword>
<evidence type="ECO:0000256" key="8">
    <source>
        <dbReference type="ARBA" id="ARBA00023180"/>
    </source>
</evidence>
<dbReference type="PRINTS" id="PR00237">
    <property type="entry name" value="GPCRRHODOPSN"/>
</dbReference>
<dbReference type="PRINTS" id="PR01523">
    <property type="entry name" value="S1PRECEPTOR"/>
</dbReference>
<name>A0AAW2AJS9_CULAL</name>
<reference evidence="14 15" key="1">
    <citation type="submission" date="2024-05" db="EMBL/GenBank/DDBJ databases">
        <title>A high-quality chromosomal-level genome assembly of Topmouth culter (Culter alburnus).</title>
        <authorList>
            <person name="Zhao H."/>
        </authorList>
    </citation>
    <scope>NUCLEOTIDE SEQUENCE [LARGE SCALE GENOMIC DNA]</scope>
    <source>
        <strain evidence="14">CATC2023</strain>
        <tissue evidence="14">Muscle</tissue>
    </source>
</reference>